<name>A0A7D5QGI9_9EURY</name>
<evidence type="ECO:0000313" key="1">
    <source>
        <dbReference type="EMBL" id="QLG64101.1"/>
    </source>
</evidence>
<dbReference type="OrthoDB" id="242474at2157"/>
<dbReference type="EMBL" id="CP058579">
    <property type="protein sequence ID" value="QLG64101.1"/>
    <property type="molecule type" value="Genomic_DNA"/>
</dbReference>
<evidence type="ECO:0000313" key="2">
    <source>
        <dbReference type="Proteomes" id="UP000509626"/>
    </source>
</evidence>
<dbReference type="AlphaFoldDB" id="A0A7D5QGI9"/>
<accession>A0A7D5QGI9</accession>
<organism evidence="1 2">
    <name type="scientific">Halorarum salinum</name>
    <dbReference type="NCBI Taxonomy" id="2743089"/>
    <lineage>
        <taxon>Archaea</taxon>
        <taxon>Methanobacteriati</taxon>
        <taxon>Methanobacteriota</taxon>
        <taxon>Stenosarchaea group</taxon>
        <taxon>Halobacteria</taxon>
        <taxon>Halobacteriales</taxon>
        <taxon>Haloferacaceae</taxon>
        <taxon>Halorarum</taxon>
    </lineage>
</organism>
<proteinExistence type="predicted"/>
<protein>
    <submittedName>
        <fullName evidence="1">Uncharacterized protein</fullName>
    </submittedName>
</protein>
<sequence>MALLFVVGALLVGVLAVPAAVDARAPPQAACGVCTDALDDAAGDRGVALERASSEMTIRVDGNGSAAWTARVALAEGADALRDNSVREAVVADARHGTLADPDAVRSRMEGDTLVVSYRTDDDAEREAGVLLFTGFHATGPTMPFAMGGPGPAYPGADELTLRGPPNTAVEGEYDGAANGGAEVRWTDADADVDRSTVVAFAPEEARFAGVRTRLARLLFRL</sequence>
<dbReference type="KEGG" id="halu:HUG12_17510"/>
<reference evidence="1 2" key="1">
    <citation type="submission" date="2020-06" db="EMBL/GenBank/DDBJ databases">
        <title>NJ-3-1, isolated from saline soil.</title>
        <authorList>
            <person name="Cui H.L."/>
            <person name="Shi X."/>
        </authorList>
    </citation>
    <scope>NUCLEOTIDE SEQUENCE [LARGE SCALE GENOMIC DNA]</scope>
    <source>
        <strain evidence="1 2">NJ-3-1</strain>
    </source>
</reference>
<gene>
    <name evidence="1" type="ORF">HUG12_17510</name>
</gene>
<keyword evidence="2" id="KW-1185">Reference proteome</keyword>
<dbReference type="Proteomes" id="UP000509626">
    <property type="component" value="Chromosome"/>
</dbReference>